<protein>
    <submittedName>
        <fullName evidence="1">Uncharacterized protein</fullName>
    </submittedName>
</protein>
<dbReference type="GeneID" id="109582955"/>
<reference evidence="1" key="2">
    <citation type="submission" date="2024-06" db="UniProtKB">
        <authorList>
            <consortium name="EnsemblMetazoa"/>
        </authorList>
    </citation>
    <scope>IDENTIFICATION</scope>
</reference>
<name>A0AAN0JA56_AMPQE</name>
<sequence>MQVLKYFSCFSSEQDHVEGNVTVKLIGKTESAPFSIANLCGLSVKANGLSKRRRKNKEKFQIELIQEECLIVKGKDSVRSIPIEKVIVIQGDRSNIFILIEKESDGSFHMETYSTLNKKKMNEICQFFKSTKWEFNDYSNTEISSTDESNKVTAPSPECVAKNSVESGISSNSDTTVVDTSDTTSFADTTISSPNASTDDIAKATIAGSNVTSCAPQLAVSASGTIQDKDVKETSLPSESTYPYQSPVMYKLNDDNSLKSEDYFISDTSSFLSLILETDNISTIMNSTMKQDDDTFSKVDDDDDSLCSVTDLSDCSSSSIGSLFDDIQFELNRRMRRYKSEPNLLAIKD</sequence>
<evidence type="ECO:0000313" key="2">
    <source>
        <dbReference type="Proteomes" id="UP000007879"/>
    </source>
</evidence>
<dbReference type="EnsemblMetazoa" id="XM_019998052.1">
    <property type="protein sequence ID" value="XP_019853611.1"/>
    <property type="gene ID" value="LOC109582955"/>
</dbReference>
<dbReference type="AlphaFoldDB" id="A0AAN0JA56"/>
<proteinExistence type="predicted"/>
<accession>A0AAN0JA56</accession>
<keyword evidence="2" id="KW-1185">Reference proteome</keyword>
<dbReference type="RefSeq" id="XP_019853611.1">
    <property type="nucleotide sequence ID" value="XM_019998052.1"/>
</dbReference>
<dbReference type="Proteomes" id="UP000007879">
    <property type="component" value="Unassembled WGS sequence"/>
</dbReference>
<reference evidence="2" key="1">
    <citation type="journal article" date="2010" name="Nature">
        <title>The Amphimedon queenslandica genome and the evolution of animal complexity.</title>
        <authorList>
            <person name="Srivastava M."/>
            <person name="Simakov O."/>
            <person name="Chapman J."/>
            <person name="Fahey B."/>
            <person name="Gauthier M.E."/>
            <person name="Mitros T."/>
            <person name="Richards G.S."/>
            <person name="Conaco C."/>
            <person name="Dacre M."/>
            <person name="Hellsten U."/>
            <person name="Larroux C."/>
            <person name="Putnam N.H."/>
            <person name="Stanke M."/>
            <person name="Adamska M."/>
            <person name="Darling A."/>
            <person name="Degnan S.M."/>
            <person name="Oakley T.H."/>
            <person name="Plachetzki D.C."/>
            <person name="Zhai Y."/>
            <person name="Adamski M."/>
            <person name="Calcino A."/>
            <person name="Cummins S.F."/>
            <person name="Goodstein D.M."/>
            <person name="Harris C."/>
            <person name="Jackson D.J."/>
            <person name="Leys S.P."/>
            <person name="Shu S."/>
            <person name="Woodcroft B.J."/>
            <person name="Vervoort M."/>
            <person name="Kosik K.S."/>
            <person name="Manning G."/>
            <person name="Degnan B.M."/>
            <person name="Rokhsar D.S."/>
        </authorList>
    </citation>
    <scope>NUCLEOTIDE SEQUENCE [LARGE SCALE GENOMIC DNA]</scope>
</reference>
<evidence type="ECO:0000313" key="1">
    <source>
        <dbReference type="EnsemblMetazoa" id="XP_019853611.1"/>
    </source>
</evidence>
<dbReference type="KEGG" id="aqu:109582955"/>
<organism evidence="1 2">
    <name type="scientific">Amphimedon queenslandica</name>
    <name type="common">Sponge</name>
    <dbReference type="NCBI Taxonomy" id="400682"/>
    <lineage>
        <taxon>Eukaryota</taxon>
        <taxon>Metazoa</taxon>
        <taxon>Porifera</taxon>
        <taxon>Demospongiae</taxon>
        <taxon>Heteroscleromorpha</taxon>
        <taxon>Haplosclerida</taxon>
        <taxon>Niphatidae</taxon>
        <taxon>Amphimedon</taxon>
    </lineage>
</organism>